<dbReference type="Pfam" id="PF14226">
    <property type="entry name" value="DIOX_N"/>
    <property type="match status" value="1"/>
</dbReference>
<dbReference type="AlphaFoldDB" id="A0A2I0WDL1"/>
<evidence type="ECO:0000256" key="2">
    <source>
        <dbReference type="ARBA" id="ARBA00022723"/>
    </source>
</evidence>
<dbReference type="EMBL" id="KZ502729">
    <property type="protein sequence ID" value="PKU73740.1"/>
    <property type="molecule type" value="Genomic_DNA"/>
</dbReference>
<keyword evidence="4" id="KW-0408">Iron</keyword>
<dbReference type="Gene3D" id="2.60.120.330">
    <property type="entry name" value="B-lactam Antibiotic, Isopenicillin N Synthase, Chain"/>
    <property type="match status" value="1"/>
</dbReference>
<evidence type="ECO:0000256" key="4">
    <source>
        <dbReference type="ARBA" id="ARBA00023004"/>
    </source>
</evidence>
<protein>
    <submittedName>
        <fullName evidence="6">Gibberellin 20 oxidase 1-D</fullName>
    </submittedName>
</protein>
<keyword evidence="2" id="KW-0479">Metal-binding</keyword>
<dbReference type="GO" id="GO:0016491">
    <property type="term" value="F:oxidoreductase activity"/>
    <property type="evidence" value="ECO:0007669"/>
    <property type="project" value="UniProtKB-KW"/>
</dbReference>
<sequence length="244" mass="26429">MLASLRKALHAGLPTIGPVRSNYATPSSPLISVVAAGEELPVPLIDLVGFLLGSPESATEVVRLVGEACSSHGFFQVINHRIPSKLLADVHRSVESFFSMSLKEKQRAQRKSGESYGYASSFTGRFSSKLPWKETLSFRFSPRSTVVLEYFANNLGEDFRHFGLVGISEVYQDYCEAMSKLSLEIMEKPELTLGTGQASLRNCFGQAVIGGGGLIAGTPAWRASRSEASGISRREGRSGYGVVF</sequence>
<comment type="cofactor">
    <cofactor evidence="1">
        <name>L-ascorbate</name>
        <dbReference type="ChEBI" id="CHEBI:38290"/>
    </cofactor>
</comment>
<accession>A0A2I0WDL1</accession>
<keyword evidence="3" id="KW-0560">Oxidoreductase</keyword>
<dbReference type="InterPro" id="IPR026992">
    <property type="entry name" value="DIOX_N"/>
</dbReference>
<proteinExistence type="predicted"/>
<dbReference type="GO" id="GO:0046872">
    <property type="term" value="F:metal ion binding"/>
    <property type="evidence" value="ECO:0007669"/>
    <property type="project" value="UniProtKB-KW"/>
</dbReference>
<dbReference type="InterPro" id="IPR050231">
    <property type="entry name" value="Iron_ascorbate_oxido_reductase"/>
</dbReference>
<organism evidence="6 7">
    <name type="scientific">Dendrobium catenatum</name>
    <dbReference type="NCBI Taxonomy" id="906689"/>
    <lineage>
        <taxon>Eukaryota</taxon>
        <taxon>Viridiplantae</taxon>
        <taxon>Streptophyta</taxon>
        <taxon>Embryophyta</taxon>
        <taxon>Tracheophyta</taxon>
        <taxon>Spermatophyta</taxon>
        <taxon>Magnoliopsida</taxon>
        <taxon>Liliopsida</taxon>
        <taxon>Asparagales</taxon>
        <taxon>Orchidaceae</taxon>
        <taxon>Epidendroideae</taxon>
        <taxon>Malaxideae</taxon>
        <taxon>Dendrobiinae</taxon>
        <taxon>Dendrobium</taxon>
    </lineage>
</organism>
<evidence type="ECO:0000313" key="7">
    <source>
        <dbReference type="Proteomes" id="UP000233837"/>
    </source>
</evidence>
<evidence type="ECO:0000256" key="1">
    <source>
        <dbReference type="ARBA" id="ARBA00001961"/>
    </source>
</evidence>
<dbReference type="PANTHER" id="PTHR47990">
    <property type="entry name" value="2-OXOGLUTARATE (2OG) AND FE(II)-DEPENDENT OXYGENASE SUPERFAMILY PROTEIN-RELATED"/>
    <property type="match status" value="1"/>
</dbReference>
<feature type="domain" description="Non-haem dioxygenase N-terminal" evidence="5">
    <location>
        <begin position="42"/>
        <end position="142"/>
    </location>
</feature>
<gene>
    <name evidence="6" type="primary">GA20ox1D</name>
    <name evidence="6" type="ORF">MA16_Dca013321</name>
</gene>
<keyword evidence="7" id="KW-1185">Reference proteome</keyword>
<name>A0A2I0WDL1_9ASPA</name>
<evidence type="ECO:0000256" key="3">
    <source>
        <dbReference type="ARBA" id="ARBA00023002"/>
    </source>
</evidence>
<reference evidence="6 7" key="2">
    <citation type="journal article" date="2017" name="Nature">
        <title>The Apostasia genome and the evolution of orchids.</title>
        <authorList>
            <person name="Zhang G.Q."/>
            <person name="Liu K.W."/>
            <person name="Li Z."/>
            <person name="Lohaus R."/>
            <person name="Hsiao Y.Y."/>
            <person name="Niu S.C."/>
            <person name="Wang J.Y."/>
            <person name="Lin Y.C."/>
            <person name="Xu Q."/>
            <person name="Chen L.J."/>
            <person name="Yoshida K."/>
            <person name="Fujiwara S."/>
            <person name="Wang Z.W."/>
            <person name="Zhang Y.Q."/>
            <person name="Mitsuda N."/>
            <person name="Wang M."/>
            <person name="Liu G.H."/>
            <person name="Pecoraro L."/>
            <person name="Huang H.X."/>
            <person name="Xiao X.J."/>
            <person name="Lin M."/>
            <person name="Wu X.Y."/>
            <person name="Wu W.L."/>
            <person name="Chen Y.Y."/>
            <person name="Chang S.B."/>
            <person name="Sakamoto S."/>
            <person name="Ohme-Takagi M."/>
            <person name="Yagi M."/>
            <person name="Zeng S.J."/>
            <person name="Shen C.Y."/>
            <person name="Yeh C.M."/>
            <person name="Luo Y.B."/>
            <person name="Tsai W.C."/>
            <person name="Van de Peer Y."/>
            <person name="Liu Z.J."/>
        </authorList>
    </citation>
    <scope>NUCLEOTIDE SEQUENCE [LARGE SCALE GENOMIC DNA]</scope>
    <source>
        <tissue evidence="6">The whole plant</tissue>
    </source>
</reference>
<dbReference type="Proteomes" id="UP000233837">
    <property type="component" value="Unassembled WGS sequence"/>
</dbReference>
<dbReference type="SUPFAM" id="SSF51197">
    <property type="entry name" value="Clavaminate synthase-like"/>
    <property type="match status" value="1"/>
</dbReference>
<dbReference type="InterPro" id="IPR027443">
    <property type="entry name" value="IPNS-like_sf"/>
</dbReference>
<evidence type="ECO:0000313" key="6">
    <source>
        <dbReference type="EMBL" id="PKU73740.1"/>
    </source>
</evidence>
<evidence type="ECO:0000259" key="5">
    <source>
        <dbReference type="Pfam" id="PF14226"/>
    </source>
</evidence>
<reference evidence="6 7" key="1">
    <citation type="journal article" date="2016" name="Sci. Rep.">
        <title>The Dendrobium catenatum Lindl. genome sequence provides insights into polysaccharide synthase, floral development and adaptive evolution.</title>
        <authorList>
            <person name="Zhang G.Q."/>
            <person name="Xu Q."/>
            <person name="Bian C."/>
            <person name="Tsai W.C."/>
            <person name="Yeh C.M."/>
            <person name="Liu K.W."/>
            <person name="Yoshida K."/>
            <person name="Zhang L.S."/>
            <person name="Chang S.B."/>
            <person name="Chen F."/>
            <person name="Shi Y."/>
            <person name="Su Y.Y."/>
            <person name="Zhang Y.Q."/>
            <person name="Chen L.J."/>
            <person name="Yin Y."/>
            <person name="Lin M."/>
            <person name="Huang H."/>
            <person name="Deng H."/>
            <person name="Wang Z.W."/>
            <person name="Zhu S.L."/>
            <person name="Zhao X."/>
            <person name="Deng C."/>
            <person name="Niu S.C."/>
            <person name="Huang J."/>
            <person name="Wang M."/>
            <person name="Liu G.H."/>
            <person name="Yang H.J."/>
            <person name="Xiao X.J."/>
            <person name="Hsiao Y.Y."/>
            <person name="Wu W.L."/>
            <person name="Chen Y.Y."/>
            <person name="Mitsuda N."/>
            <person name="Ohme-Takagi M."/>
            <person name="Luo Y.B."/>
            <person name="Van de Peer Y."/>
            <person name="Liu Z.J."/>
        </authorList>
    </citation>
    <scope>NUCLEOTIDE SEQUENCE [LARGE SCALE GENOMIC DNA]</scope>
    <source>
        <tissue evidence="6">The whole plant</tissue>
    </source>
</reference>